<dbReference type="EMBL" id="BART01010319">
    <property type="protein sequence ID" value="GAG87817.1"/>
    <property type="molecule type" value="Genomic_DNA"/>
</dbReference>
<sequence>MNISSYKLNESDQMDFEAIVRELGINYNLPFSSFSEDISPQAETSPLEDIPSPTTDWEGFKHWITKYLTNIEKKVDSKNSLSPDIQSILLNQITDLATLFNIDTQEKPQVSHQQINQESESQDRK</sequence>
<protein>
    <submittedName>
        <fullName evidence="2">Uncharacterized protein</fullName>
    </submittedName>
</protein>
<dbReference type="AlphaFoldDB" id="X1C372"/>
<evidence type="ECO:0000313" key="2">
    <source>
        <dbReference type="EMBL" id="GAG87817.1"/>
    </source>
</evidence>
<comment type="caution">
    <text evidence="2">The sequence shown here is derived from an EMBL/GenBank/DDBJ whole genome shotgun (WGS) entry which is preliminary data.</text>
</comment>
<organism evidence="2">
    <name type="scientific">marine sediment metagenome</name>
    <dbReference type="NCBI Taxonomy" id="412755"/>
    <lineage>
        <taxon>unclassified sequences</taxon>
        <taxon>metagenomes</taxon>
        <taxon>ecological metagenomes</taxon>
    </lineage>
</organism>
<feature type="non-terminal residue" evidence="2">
    <location>
        <position position="125"/>
    </location>
</feature>
<evidence type="ECO:0000256" key="1">
    <source>
        <dbReference type="SAM" id="MobiDB-lite"/>
    </source>
</evidence>
<reference evidence="2" key="1">
    <citation type="journal article" date="2014" name="Front. Microbiol.">
        <title>High frequency of phylogenetically diverse reductive dehalogenase-homologous genes in deep subseafloor sedimentary metagenomes.</title>
        <authorList>
            <person name="Kawai M."/>
            <person name="Futagami T."/>
            <person name="Toyoda A."/>
            <person name="Takaki Y."/>
            <person name="Nishi S."/>
            <person name="Hori S."/>
            <person name="Arai W."/>
            <person name="Tsubouchi T."/>
            <person name="Morono Y."/>
            <person name="Uchiyama I."/>
            <person name="Ito T."/>
            <person name="Fujiyama A."/>
            <person name="Inagaki F."/>
            <person name="Takami H."/>
        </authorList>
    </citation>
    <scope>NUCLEOTIDE SEQUENCE</scope>
    <source>
        <strain evidence="2">Expedition CK06-06</strain>
    </source>
</reference>
<accession>X1C372</accession>
<proteinExistence type="predicted"/>
<name>X1C372_9ZZZZ</name>
<gene>
    <name evidence="2" type="ORF">S01H4_22495</name>
</gene>
<feature type="region of interest" description="Disordered" evidence="1">
    <location>
        <begin position="106"/>
        <end position="125"/>
    </location>
</feature>
<feature type="compositionally biased region" description="Polar residues" evidence="1">
    <location>
        <begin position="106"/>
        <end position="119"/>
    </location>
</feature>